<dbReference type="HOGENOM" id="CLU_2979756_0_0_1"/>
<dbReference type="EMBL" id="KN825153">
    <property type="protein sequence ID" value="KIK93800.1"/>
    <property type="molecule type" value="Genomic_DNA"/>
</dbReference>
<evidence type="ECO:0000313" key="1">
    <source>
        <dbReference type="EMBL" id="KIK93800.1"/>
    </source>
</evidence>
<dbReference type="Proteomes" id="UP000054538">
    <property type="component" value="Unassembled WGS sequence"/>
</dbReference>
<name>A0A0D0E790_9AGAM</name>
<proteinExistence type="predicted"/>
<reference evidence="1 2" key="1">
    <citation type="submission" date="2014-04" db="EMBL/GenBank/DDBJ databases">
        <authorList>
            <consortium name="DOE Joint Genome Institute"/>
            <person name="Kuo A."/>
            <person name="Kohler A."/>
            <person name="Jargeat P."/>
            <person name="Nagy L.G."/>
            <person name="Floudas D."/>
            <person name="Copeland A."/>
            <person name="Barry K.W."/>
            <person name="Cichocki N."/>
            <person name="Veneault-Fourrey C."/>
            <person name="LaButti K."/>
            <person name="Lindquist E.A."/>
            <person name="Lipzen A."/>
            <person name="Lundell T."/>
            <person name="Morin E."/>
            <person name="Murat C."/>
            <person name="Sun H."/>
            <person name="Tunlid A."/>
            <person name="Henrissat B."/>
            <person name="Grigoriev I.V."/>
            <person name="Hibbett D.S."/>
            <person name="Martin F."/>
            <person name="Nordberg H.P."/>
            <person name="Cantor M.N."/>
            <person name="Hua S.X."/>
        </authorList>
    </citation>
    <scope>NUCLEOTIDE SEQUENCE [LARGE SCALE GENOMIC DNA]</scope>
    <source>
        <strain evidence="1 2">Ve08.2h10</strain>
    </source>
</reference>
<organism evidence="1 2">
    <name type="scientific">Paxillus rubicundulus Ve08.2h10</name>
    <dbReference type="NCBI Taxonomy" id="930991"/>
    <lineage>
        <taxon>Eukaryota</taxon>
        <taxon>Fungi</taxon>
        <taxon>Dikarya</taxon>
        <taxon>Basidiomycota</taxon>
        <taxon>Agaricomycotina</taxon>
        <taxon>Agaricomycetes</taxon>
        <taxon>Agaricomycetidae</taxon>
        <taxon>Boletales</taxon>
        <taxon>Paxilineae</taxon>
        <taxon>Paxillaceae</taxon>
        <taxon>Paxillus</taxon>
    </lineage>
</organism>
<dbReference type="AlphaFoldDB" id="A0A0D0E790"/>
<gene>
    <name evidence="1" type="ORF">PAXRUDRAFT_828603</name>
</gene>
<protein>
    <submittedName>
        <fullName evidence="1">Uncharacterized protein</fullName>
    </submittedName>
</protein>
<accession>A0A0D0E790</accession>
<reference evidence="2" key="2">
    <citation type="submission" date="2015-01" db="EMBL/GenBank/DDBJ databases">
        <title>Evolutionary Origins and Diversification of the Mycorrhizal Mutualists.</title>
        <authorList>
            <consortium name="DOE Joint Genome Institute"/>
            <consortium name="Mycorrhizal Genomics Consortium"/>
            <person name="Kohler A."/>
            <person name="Kuo A."/>
            <person name="Nagy L.G."/>
            <person name="Floudas D."/>
            <person name="Copeland A."/>
            <person name="Barry K.W."/>
            <person name="Cichocki N."/>
            <person name="Veneault-Fourrey C."/>
            <person name="LaButti K."/>
            <person name="Lindquist E.A."/>
            <person name="Lipzen A."/>
            <person name="Lundell T."/>
            <person name="Morin E."/>
            <person name="Murat C."/>
            <person name="Riley R."/>
            <person name="Ohm R."/>
            <person name="Sun H."/>
            <person name="Tunlid A."/>
            <person name="Henrissat B."/>
            <person name="Grigoriev I.V."/>
            <person name="Hibbett D.S."/>
            <person name="Martin F."/>
        </authorList>
    </citation>
    <scope>NUCLEOTIDE SEQUENCE [LARGE SCALE GENOMIC DNA]</scope>
    <source>
        <strain evidence="2">Ve08.2h10</strain>
    </source>
</reference>
<evidence type="ECO:0000313" key="2">
    <source>
        <dbReference type="Proteomes" id="UP000054538"/>
    </source>
</evidence>
<dbReference type="InParanoid" id="A0A0D0E790"/>
<keyword evidence="2" id="KW-1185">Reference proteome</keyword>
<sequence length="58" mass="6430">MSPPRTSWSCGRRTPNDNGVRYVTRAVLANNLHAMYAHPLIPAKRCTAASSFPGDLFR</sequence>